<dbReference type="Pfam" id="PF01464">
    <property type="entry name" value="SLT"/>
    <property type="match status" value="1"/>
</dbReference>
<evidence type="ECO:0000259" key="5">
    <source>
        <dbReference type="Pfam" id="PF01464"/>
    </source>
</evidence>
<dbReference type="RefSeq" id="WP_147712792.1">
    <property type="nucleotide sequence ID" value="NZ_VKAD01000001.1"/>
</dbReference>
<evidence type="ECO:0008006" key="9">
    <source>
        <dbReference type="Google" id="ProtNLM"/>
    </source>
</evidence>
<feature type="domain" description="Lytic transglycosylase superhelical linker" evidence="6">
    <location>
        <begin position="400"/>
        <end position="453"/>
    </location>
</feature>
<keyword evidence="8" id="KW-1185">Reference proteome</keyword>
<dbReference type="GO" id="GO:0042597">
    <property type="term" value="C:periplasmic space"/>
    <property type="evidence" value="ECO:0007669"/>
    <property type="project" value="InterPro"/>
</dbReference>
<dbReference type="PANTHER" id="PTHR37423:SF5">
    <property type="entry name" value="SOLUBLE LYTIC MUREIN TRANSGLYCOSYLASE"/>
    <property type="match status" value="1"/>
</dbReference>
<dbReference type="InterPro" id="IPR037061">
    <property type="entry name" value="Lytic_TGlycoase_superhlx_L_sf"/>
</dbReference>
<evidence type="ECO:0000256" key="4">
    <source>
        <dbReference type="SAM" id="SignalP"/>
    </source>
</evidence>
<keyword evidence="2 4" id="KW-0732">Signal</keyword>
<proteinExistence type="inferred from homology"/>
<dbReference type="Proteomes" id="UP000321764">
    <property type="component" value="Unassembled WGS sequence"/>
</dbReference>
<dbReference type="Gene3D" id="1.10.1240.20">
    <property type="entry name" value="Lytic transglycosylase, superhelical linker domain"/>
    <property type="match status" value="1"/>
</dbReference>
<evidence type="ECO:0000256" key="1">
    <source>
        <dbReference type="ARBA" id="ARBA00007734"/>
    </source>
</evidence>
<dbReference type="Pfam" id="PF14718">
    <property type="entry name" value="SLT_L"/>
    <property type="match status" value="1"/>
</dbReference>
<reference evidence="7 8" key="1">
    <citation type="submission" date="2019-07" db="EMBL/GenBank/DDBJ databases">
        <title>Reinekea sp. strain SSH23 genome sequencing and assembly.</title>
        <authorList>
            <person name="Kim I."/>
        </authorList>
    </citation>
    <scope>NUCLEOTIDE SEQUENCE [LARGE SCALE GENOMIC DNA]</scope>
    <source>
        <strain evidence="7 8">SSH23</strain>
    </source>
</reference>
<comment type="similarity">
    <text evidence="1">Belongs to the transglycosylase Slt family.</text>
</comment>
<evidence type="ECO:0000256" key="3">
    <source>
        <dbReference type="SAM" id="Coils"/>
    </source>
</evidence>
<dbReference type="PANTHER" id="PTHR37423">
    <property type="entry name" value="SOLUBLE LYTIC MUREIN TRANSGLYCOSYLASE-RELATED"/>
    <property type="match status" value="1"/>
</dbReference>
<dbReference type="InterPro" id="IPR008258">
    <property type="entry name" value="Transglycosylase_SLT_dom_1"/>
</dbReference>
<dbReference type="InterPro" id="IPR012289">
    <property type="entry name" value="Lytic_TGlycosylase_superhlx_L"/>
</dbReference>
<keyword evidence="3" id="KW-0175">Coiled coil</keyword>
<dbReference type="OrthoDB" id="92254at2"/>
<protein>
    <recommendedName>
        <fullName evidence="9">Lytic murein transglycosylase</fullName>
    </recommendedName>
</protein>
<dbReference type="GO" id="GO:0004553">
    <property type="term" value="F:hydrolase activity, hydrolyzing O-glycosyl compounds"/>
    <property type="evidence" value="ECO:0007669"/>
    <property type="project" value="InterPro"/>
</dbReference>
<accession>A0A5C8Z714</accession>
<dbReference type="EMBL" id="VKAD01000001">
    <property type="protein sequence ID" value="TXR53427.1"/>
    <property type="molecule type" value="Genomic_DNA"/>
</dbReference>
<dbReference type="CDD" id="cd13401">
    <property type="entry name" value="Slt70-like"/>
    <property type="match status" value="1"/>
</dbReference>
<sequence length="639" mass="73374">MKVINIVSLLLFIWLSSCHQQTLVDEPVSEFSIYKQRIQAGSVSKAELKSWHNELLYPHLYSLWLEQNITQVKNKEVSRFLSVTSNSAAAKLFLPAWREELTRREDWPQLVKQFAHSNEPDGQCDFLLASLKLNANISEHYPLIASLWFSGKSQPSNCNEPFLNWLNASPEEKDQRIWQRQLLAFYERNDSLMTELELLYESNDYLSLSVKLRDVYQDPKSIISLSYDPSSAENRELALAAVNRMAYQDPKSASNLWLQIVQATPGIEFEDIQTASRYLGIAMAKLALPQADYWLAIADPYRSDQTVQHWRLQIALANEDYEQVEQLFSELSSELKLTHQWQYWSGLAELKLTGQLSGDNILYQLSDERDYYGYLAAGILNKTPSLGSQADYQASNIASLNKQPALKRARALYRAGDLPRAKAEWDDWVRLQNNDVQHAAAELAFNWGWYAKSSESAGWSGRYNLIHLRYPAAFASLITENAQRFELPEHWLYGVMRQESRFDSAAVSPVGAQGLMQIMPYTAKATADKHNIPYQGPEDLFNPETNIRIGSQYLSDLYQEFNSQVYATAAYNAGPHRVVSWNERFPYEPTIWIESIPFDETRHYVKSVLTYSQVYALTAENQWRLSAWTGSDNEQTQNP</sequence>
<evidence type="ECO:0000313" key="7">
    <source>
        <dbReference type="EMBL" id="TXR53427.1"/>
    </source>
</evidence>
<feature type="domain" description="Transglycosylase SLT" evidence="5">
    <location>
        <begin position="477"/>
        <end position="584"/>
    </location>
</feature>
<evidence type="ECO:0000259" key="6">
    <source>
        <dbReference type="Pfam" id="PF14718"/>
    </source>
</evidence>
<dbReference type="Gene3D" id="1.25.20.10">
    <property type="entry name" value="Bacterial muramidases"/>
    <property type="match status" value="1"/>
</dbReference>
<dbReference type="SUPFAM" id="SSF48435">
    <property type="entry name" value="Bacterial muramidases"/>
    <property type="match status" value="1"/>
</dbReference>
<dbReference type="InterPro" id="IPR008939">
    <property type="entry name" value="Lytic_TGlycosylase_superhlx_U"/>
</dbReference>
<dbReference type="Gene3D" id="1.10.530.10">
    <property type="match status" value="1"/>
</dbReference>
<comment type="caution">
    <text evidence="7">The sequence shown here is derived from an EMBL/GenBank/DDBJ whole genome shotgun (WGS) entry which is preliminary data.</text>
</comment>
<name>A0A5C8Z714_9GAMM</name>
<dbReference type="InterPro" id="IPR023346">
    <property type="entry name" value="Lysozyme-like_dom_sf"/>
</dbReference>
<dbReference type="PROSITE" id="PS51257">
    <property type="entry name" value="PROKAR_LIPOPROTEIN"/>
    <property type="match status" value="1"/>
</dbReference>
<dbReference type="AlphaFoldDB" id="A0A5C8Z714"/>
<evidence type="ECO:0000256" key="2">
    <source>
        <dbReference type="ARBA" id="ARBA00022729"/>
    </source>
</evidence>
<organism evidence="7 8">
    <name type="scientific">Reinekea thalattae</name>
    <dbReference type="NCBI Taxonomy" id="2593301"/>
    <lineage>
        <taxon>Bacteria</taxon>
        <taxon>Pseudomonadati</taxon>
        <taxon>Pseudomonadota</taxon>
        <taxon>Gammaproteobacteria</taxon>
        <taxon>Oceanospirillales</taxon>
        <taxon>Saccharospirillaceae</taxon>
        <taxon>Reinekea</taxon>
    </lineage>
</organism>
<evidence type="ECO:0000313" key="8">
    <source>
        <dbReference type="Proteomes" id="UP000321764"/>
    </source>
</evidence>
<feature type="coiled-coil region" evidence="3">
    <location>
        <begin position="307"/>
        <end position="334"/>
    </location>
</feature>
<feature type="chain" id="PRO_5022801941" description="Lytic murein transglycosylase" evidence="4">
    <location>
        <begin position="21"/>
        <end position="639"/>
    </location>
</feature>
<feature type="signal peptide" evidence="4">
    <location>
        <begin position="1"/>
        <end position="20"/>
    </location>
</feature>
<dbReference type="SUPFAM" id="SSF53955">
    <property type="entry name" value="Lysozyme-like"/>
    <property type="match status" value="1"/>
</dbReference>
<gene>
    <name evidence="7" type="ORF">FME95_02330</name>
</gene>